<dbReference type="InterPro" id="IPR018201">
    <property type="entry name" value="Ketoacyl_synth_AS"/>
</dbReference>
<dbReference type="GO" id="GO:0031177">
    <property type="term" value="F:phosphopantetheine binding"/>
    <property type="evidence" value="ECO:0007669"/>
    <property type="project" value="InterPro"/>
</dbReference>
<dbReference type="RefSeq" id="WP_143166638.1">
    <property type="nucleotide sequence ID" value="NZ_FPJO01000083.1"/>
</dbReference>
<evidence type="ECO:0000259" key="7">
    <source>
        <dbReference type="PROSITE" id="PS52004"/>
    </source>
</evidence>
<evidence type="ECO:0000313" key="9">
    <source>
        <dbReference type="Proteomes" id="UP000181909"/>
    </source>
</evidence>
<proteinExistence type="predicted"/>
<dbReference type="GO" id="GO:0004312">
    <property type="term" value="F:fatty acid synthase activity"/>
    <property type="evidence" value="ECO:0007669"/>
    <property type="project" value="TreeGrafter"/>
</dbReference>
<dbReference type="PROSITE" id="PS50075">
    <property type="entry name" value="CARRIER"/>
    <property type="match status" value="1"/>
</dbReference>
<dbReference type="STRING" id="1893.SAMN02787144_10831"/>
<feature type="non-terminal residue" evidence="8">
    <location>
        <position position="1074"/>
    </location>
</feature>
<dbReference type="Gene3D" id="6.10.140.1830">
    <property type="match status" value="1"/>
</dbReference>
<keyword evidence="1" id="KW-0596">Phosphopantetheine</keyword>
<dbReference type="PANTHER" id="PTHR43775:SF51">
    <property type="entry name" value="INACTIVE PHENOLPHTHIOCEROL SYNTHESIS POLYKETIDE SYNTHASE TYPE I PKS1-RELATED"/>
    <property type="match status" value="1"/>
</dbReference>
<dbReference type="InterPro" id="IPR036736">
    <property type="entry name" value="ACP-like_sf"/>
</dbReference>
<dbReference type="SMART" id="SM00825">
    <property type="entry name" value="PKS_KS"/>
    <property type="match status" value="1"/>
</dbReference>
<dbReference type="Pfam" id="PF18369">
    <property type="entry name" value="PKS_DE"/>
    <property type="match status" value="1"/>
</dbReference>
<dbReference type="SMART" id="SM00822">
    <property type="entry name" value="PKS_KR"/>
    <property type="match status" value="1"/>
</dbReference>
<sequence length="1074" mass="113351">PKFPIVSNLSGELAGEELLSADYWVDHVRQAVRFLDGMRHSESQGVTTYLELGPGGVLSAMGQDCVTDDEAGFVPALRKDRTEPEALTTALAELHLRGTRVDWTAYYANTGAQRVDLPTYAFQRQRFWLNASSASRKAADGPTMDSAFWDAVAQGDVEALAQALAVGPDAPFSEVLPALSDWRRRRHASDTVDSWRYRTTWQRIPGSASAVPALPGTSLLVVPEHAASEPLADACRLALGTDRTIILRLPAGLAREAIAQQLRDVLADQPPTGIARVLSLLPLDEGDHPQVPGVPAGIAASLVLVQALDDTGLDAPLWTATRGAVAARPAEPVTSAVQAMAWGFGGVFGTEYPQRWGGLVDLPEELDRRGGAHLRRVLARTEDEDHVAIRATGAFARRLVRAPLDNAPAERQWNPSGTVLVTGGTGALGGHVARWLARNGAEQLVLTSRRGADAPGADALVAELEATGCRVRIVACEVDDRAAVAELLASIPADTPLTAVVHAAAALDDGLIDSLTTDRIGYALRAKVHGARNLHELTRDLDLSAFVLFSSLSGTVGAPGQGNYAPGNAFLDAFAQQRRSLGLPATSIAWGRWAGAGLAEGDAEARFERIGAGAMAPETALTALKQALEHDETCVVVADIQWERMVAHTATRRPSPLIRDLPDFADRPIAGEADRASAASVPTSRIAHLLSLAEPERVRAALDLVRGETATVLGHTDMGKVPSDRSFQDLGFNSMSAVDLRNNLGVVTGMALPTTLVFDYPTPAVLAAHLLAELSGSETETRPTATTADGSIGDDEKIAIVGMSCRFPGGVGSPEDLWRMLADGADGITAFPTDRGWDLDALYDPERRRPHTSYVGQGGFLLDAARFDPALFGISPREALAMDPQQRLMLEIAWEVFERSGIDPTSLRGSRTGVFVGTNGQDYGDLVQNADDALAGHGVTGSLASVLSGRVSYAFGLEGPAVTVDTACSSSLVALHWAIQALRAGECDLALAGGVTVMSTPAGFVEFSRQNGLAADGRVKAFSDDADGTGWGEGVGVLLVERLSEARRKGHQVLAVVSGSAVNQDGASNGLTAP</sequence>
<dbReference type="InterPro" id="IPR013968">
    <property type="entry name" value="PKS_KR"/>
</dbReference>
<dbReference type="OrthoDB" id="9778690at2"/>
<dbReference type="SUPFAM" id="SSF51735">
    <property type="entry name" value="NAD(P)-binding Rossmann-fold domains"/>
    <property type="match status" value="2"/>
</dbReference>
<dbReference type="InterPro" id="IPR036291">
    <property type="entry name" value="NAD(P)-bd_dom_sf"/>
</dbReference>
<dbReference type="InterPro" id="IPR050091">
    <property type="entry name" value="PKS_NRPS_Biosynth_Enz"/>
</dbReference>
<accession>A0A1K2FEQ7</accession>
<dbReference type="InterPro" id="IPR041618">
    <property type="entry name" value="PKS_DE"/>
</dbReference>
<reference evidence="8 9" key="1">
    <citation type="submission" date="2016-11" db="EMBL/GenBank/DDBJ databases">
        <authorList>
            <person name="Jaros S."/>
            <person name="Januszkiewicz K."/>
            <person name="Wedrychowicz H."/>
        </authorList>
    </citation>
    <scope>NUCLEOTIDE SEQUENCE [LARGE SCALE GENOMIC DNA]</scope>
    <source>
        <strain evidence="8 9">OK807</strain>
    </source>
</reference>
<keyword evidence="5" id="KW-0511">Multifunctional enzyme</keyword>
<dbReference type="InterPro" id="IPR020841">
    <property type="entry name" value="PKS_Beta-ketoAc_synthase_dom"/>
</dbReference>
<evidence type="ECO:0000256" key="3">
    <source>
        <dbReference type="ARBA" id="ARBA00022679"/>
    </source>
</evidence>
<evidence type="ECO:0000256" key="1">
    <source>
        <dbReference type="ARBA" id="ARBA00022450"/>
    </source>
</evidence>
<evidence type="ECO:0000259" key="6">
    <source>
        <dbReference type="PROSITE" id="PS50075"/>
    </source>
</evidence>
<dbReference type="PROSITE" id="PS00012">
    <property type="entry name" value="PHOSPHOPANTETHEINE"/>
    <property type="match status" value="1"/>
</dbReference>
<dbReference type="PANTHER" id="PTHR43775">
    <property type="entry name" value="FATTY ACID SYNTHASE"/>
    <property type="match status" value="1"/>
</dbReference>
<dbReference type="EMBL" id="FPJO01000083">
    <property type="protein sequence ID" value="SFY45517.1"/>
    <property type="molecule type" value="Genomic_DNA"/>
</dbReference>
<dbReference type="Gene3D" id="3.30.70.3290">
    <property type="match status" value="1"/>
</dbReference>
<dbReference type="InterPro" id="IPR016035">
    <property type="entry name" value="Acyl_Trfase/lysoPLipase"/>
</dbReference>
<evidence type="ECO:0000256" key="4">
    <source>
        <dbReference type="ARBA" id="ARBA00023194"/>
    </source>
</evidence>
<dbReference type="Pfam" id="PF00550">
    <property type="entry name" value="PP-binding"/>
    <property type="match status" value="1"/>
</dbReference>
<dbReference type="Gene3D" id="3.40.366.10">
    <property type="entry name" value="Malonyl-Coenzyme A Acyl Carrier Protein, domain 2"/>
    <property type="match status" value="1"/>
</dbReference>
<dbReference type="Pfam" id="PF08659">
    <property type="entry name" value="KR"/>
    <property type="match status" value="1"/>
</dbReference>
<dbReference type="SMART" id="SM00823">
    <property type="entry name" value="PKS_PP"/>
    <property type="match status" value="1"/>
</dbReference>
<keyword evidence="3" id="KW-0808">Transferase</keyword>
<dbReference type="InterPro" id="IPR016039">
    <property type="entry name" value="Thiolase-like"/>
</dbReference>
<evidence type="ECO:0000256" key="2">
    <source>
        <dbReference type="ARBA" id="ARBA00022553"/>
    </source>
</evidence>
<dbReference type="Gene3D" id="3.40.50.720">
    <property type="entry name" value="NAD(P)-binding Rossmann-like Domain"/>
    <property type="match status" value="1"/>
</dbReference>
<dbReference type="CDD" id="cd00833">
    <property type="entry name" value="PKS"/>
    <property type="match status" value="1"/>
</dbReference>
<dbReference type="Proteomes" id="UP000181909">
    <property type="component" value="Unassembled WGS sequence"/>
</dbReference>
<dbReference type="Gene3D" id="3.40.47.10">
    <property type="match status" value="1"/>
</dbReference>
<dbReference type="InterPro" id="IPR006162">
    <property type="entry name" value="Ppantetheine_attach_site"/>
</dbReference>
<dbReference type="SUPFAM" id="SSF53901">
    <property type="entry name" value="Thiolase-like"/>
    <property type="match status" value="1"/>
</dbReference>
<feature type="domain" description="Ketosynthase family 3 (KS3)" evidence="7">
    <location>
        <begin position="795"/>
        <end position="1074"/>
    </location>
</feature>
<dbReference type="GO" id="GO:0017000">
    <property type="term" value="P:antibiotic biosynthetic process"/>
    <property type="evidence" value="ECO:0007669"/>
    <property type="project" value="UniProtKB-KW"/>
</dbReference>
<dbReference type="PROSITE" id="PS52004">
    <property type="entry name" value="KS3_2"/>
    <property type="match status" value="1"/>
</dbReference>
<dbReference type="InterPro" id="IPR014030">
    <property type="entry name" value="Ketoacyl_synth_N"/>
</dbReference>
<name>A0A1K2FEQ7_STRAR</name>
<dbReference type="GO" id="GO:0004315">
    <property type="term" value="F:3-oxoacyl-[acyl-carrier-protein] synthase activity"/>
    <property type="evidence" value="ECO:0007669"/>
    <property type="project" value="InterPro"/>
</dbReference>
<dbReference type="InterPro" id="IPR001227">
    <property type="entry name" value="Ac_transferase_dom_sf"/>
</dbReference>
<evidence type="ECO:0000256" key="5">
    <source>
        <dbReference type="ARBA" id="ARBA00023268"/>
    </source>
</evidence>
<dbReference type="Pfam" id="PF00109">
    <property type="entry name" value="ketoacyl-synt"/>
    <property type="match status" value="1"/>
</dbReference>
<protein>
    <submittedName>
        <fullName evidence="8">Phosphopantetheine attachment site</fullName>
    </submittedName>
</protein>
<feature type="non-terminal residue" evidence="8">
    <location>
        <position position="1"/>
    </location>
</feature>
<dbReference type="InterPro" id="IPR009081">
    <property type="entry name" value="PP-bd_ACP"/>
</dbReference>
<evidence type="ECO:0000313" key="8">
    <source>
        <dbReference type="EMBL" id="SFY45517.1"/>
    </source>
</evidence>
<dbReference type="GO" id="GO:0006633">
    <property type="term" value="P:fatty acid biosynthetic process"/>
    <property type="evidence" value="ECO:0007669"/>
    <property type="project" value="InterPro"/>
</dbReference>
<dbReference type="SUPFAM" id="SSF52151">
    <property type="entry name" value="FabD/lysophospholipase-like"/>
    <property type="match status" value="1"/>
</dbReference>
<keyword evidence="4" id="KW-0045">Antibiotic biosynthesis</keyword>
<dbReference type="InterPro" id="IPR057326">
    <property type="entry name" value="KR_dom"/>
</dbReference>
<dbReference type="InterPro" id="IPR020806">
    <property type="entry name" value="PKS_PP-bd"/>
</dbReference>
<dbReference type="CDD" id="cd08952">
    <property type="entry name" value="KR_1_SDR_x"/>
    <property type="match status" value="1"/>
</dbReference>
<dbReference type="AlphaFoldDB" id="A0A1K2FEQ7"/>
<feature type="domain" description="Carrier" evidence="6">
    <location>
        <begin position="699"/>
        <end position="774"/>
    </location>
</feature>
<dbReference type="SUPFAM" id="SSF47336">
    <property type="entry name" value="ACP-like"/>
    <property type="match status" value="1"/>
</dbReference>
<dbReference type="PROSITE" id="PS00606">
    <property type="entry name" value="KS3_1"/>
    <property type="match status" value="1"/>
</dbReference>
<gene>
    <name evidence="8" type="ORF">SAMN02787144_10831</name>
</gene>
<organism evidence="8 9">
    <name type="scientific">Streptomyces atratus</name>
    <dbReference type="NCBI Taxonomy" id="1893"/>
    <lineage>
        <taxon>Bacteria</taxon>
        <taxon>Bacillati</taxon>
        <taxon>Actinomycetota</taxon>
        <taxon>Actinomycetes</taxon>
        <taxon>Kitasatosporales</taxon>
        <taxon>Streptomycetaceae</taxon>
        <taxon>Streptomyces</taxon>
    </lineage>
</organism>
<dbReference type="Gene3D" id="1.10.1200.10">
    <property type="entry name" value="ACP-like"/>
    <property type="match status" value="1"/>
</dbReference>
<keyword evidence="2" id="KW-0597">Phosphoprotein</keyword>